<evidence type="ECO:0000313" key="3">
    <source>
        <dbReference type="EMBL" id="GED26299.1"/>
    </source>
</evidence>
<dbReference type="GO" id="GO:0005524">
    <property type="term" value="F:ATP binding"/>
    <property type="evidence" value="ECO:0007669"/>
    <property type="project" value="UniProtKB-UniRule"/>
</dbReference>
<dbReference type="GO" id="GO:0046872">
    <property type="term" value="F:metal ion binding"/>
    <property type="evidence" value="ECO:0007669"/>
    <property type="project" value="InterPro"/>
</dbReference>
<dbReference type="PROSITE" id="PS50975">
    <property type="entry name" value="ATP_GRASP"/>
    <property type="match status" value="1"/>
</dbReference>
<dbReference type="Pfam" id="PF14398">
    <property type="entry name" value="ATPgrasp_YheCD"/>
    <property type="match status" value="1"/>
</dbReference>
<evidence type="ECO:0000313" key="4">
    <source>
        <dbReference type="EMBL" id="RNB56753.1"/>
    </source>
</evidence>
<name>A0A3M8B0G5_9BACL</name>
<organism evidence="4 5">
    <name type="scientific">Brevibacillus agri</name>
    <dbReference type="NCBI Taxonomy" id="51101"/>
    <lineage>
        <taxon>Bacteria</taxon>
        <taxon>Bacillati</taxon>
        <taxon>Bacillota</taxon>
        <taxon>Bacilli</taxon>
        <taxon>Bacillales</taxon>
        <taxon>Paenibacillaceae</taxon>
        <taxon>Brevibacillus</taxon>
    </lineage>
</organism>
<evidence type="ECO:0000313" key="5">
    <source>
        <dbReference type="Proteomes" id="UP000276178"/>
    </source>
</evidence>
<sequence>MVQDELLREHLPKTRLFSPEALWEYAESYKRVMLKPSGGGGGAGIIQLTDLGEERYLVHSGNVRRTIEGKEKTVQYVRSLFRPKKYLLQPRIPLGRINGKPFDVRVMLQRTGKASPWLITGWVAKLAGPGFVVTNVARSRGKVLPLRTAIRQSNVAAGPDLLREIRSVSLAVGHCLGKAYPTLREIGLDMGIDIHGKPWIIEANFRPSLSLFQQLLDQTFYRRILAMRKR</sequence>
<protein>
    <recommendedName>
        <fullName evidence="2">ATP-grasp domain-containing protein</fullName>
    </recommendedName>
</protein>
<dbReference type="RefSeq" id="WP_025847821.1">
    <property type="nucleotide sequence ID" value="NZ_CP026363.1"/>
</dbReference>
<dbReference type="GeneID" id="82811547"/>
<dbReference type="InterPro" id="IPR011761">
    <property type="entry name" value="ATP-grasp"/>
</dbReference>
<evidence type="ECO:0000259" key="2">
    <source>
        <dbReference type="PROSITE" id="PS50975"/>
    </source>
</evidence>
<accession>A0A3M8B0G5</accession>
<keyword evidence="6" id="KW-1185">Reference proteome</keyword>
<comment type="caution">
    <text evidence="4">The sequence shown here is derived from an EMBL/GenBank/DDBJ whole genome shotgun (WGS) entry which is preliminary data.</text>
</comment>
<reference evidence="3 6" key="2">
    <citation type="submission" date="2019-06" db="EMBL/GenBank/DDBJ databases">
        <title>Whole genome shotgun sequence of Brevibacillus agri NBRC 15538.</title>
        <authorList>
            <person name="Hosoyama A."/>
            <person name="Uohara A."/>
            <person name="Ohji S."/>
            <person name="Ichikawa N."/>
        </authorList>
    </citation>
    <scope>NUCLEOTIDE SEQUENCE [LARGE SCALE GENOMIC DNA]</scope>
    <source>
        <strain evidence="3 6">NBRC 15538</strain>
    </source>
</reference>
<proteinExistence type="predicted"/>
<dbReference type="EMBL" id="BJOD01000022">
    <property type="protein sequence ID" value="GED26299.1"/>
    <property type="molecule type" value="Genomic_DNA"/>
</dbReference>
<feature type="domain" description="ATP-grasp" evidence="2">
    <location>
        <begin position="3"/>
        <end position="229"/>
    </location>
</feature>
<dbReference type="SUPFAM" id="SSF56059">
    <property type="entry name" value="Glutathione synthetase ATP-binding domain-like"/>
    <property type="match status" value="1"/>
</dbReference>
<dbReference type="EMBL" id="RHHN01000027">
    <property type="protein sequence ID" value="RNB56753.1"/>
    <property type="molecule type" value="Genomic_DNA"/>
</dbReference>
<dbReference type="OrthoDB" id="7869153at2"/>
<dbReference type="AlphaFoldDB" id="A0A3M8B0G5"/>
<keyword evidence="1" id="KW-0067">ATP-binding</keyword>
<dbReference type="Gene3D" id="3.30.470.20">
    <property type="entry name" value="ATP-grasp fold, B domain"/>
    <property type="match status" value="1"/>
</dbReference>
<dbReference type="Proteomes" id="UP000317180">
    <property type="component" value="Unassembled WGS sequence"/>
</dbReference>
<evidence type="ECO:0000313" key="6">
    <source>
        <dbReference type="Proteomes" id="UP000317180"/>
    </source>
</evidence>
<dbReference type="Proteomes" id="UP000276178">
    <property type="component" value="Unassembled WGS sequence"/>
</dbReference>
<reference evidence="4 5" key="1">
    <citation type="submission" date="2018-10" db="EMBL/GenBank/DDBJ databases">
        <title>Phylogenomics of Brevibacillus.</title>
        <authorList>
            <person name="Dunlap C."/>
        </authorList>
    </citation>
    <scope>NUCLEOTIDE SEQUENCE [LARGE SCALE GENOMIC DNA]</scope>
    <source>
        <strain evidence="4 5">NRRL NRS 1219</strain>
    </source>
</reference>
<evidence type="ECO:0000256" key="1">
    <source>
        <dbReference type="PROSITE-ProRule" id="PRU00409"/>
    </source>
</evidence>
<gene>
    <name evidence="3" type="ORF">BAG01nite_24010</name>
    <name evidence="4" type="ORF">EB820_08865</name>
</gene>
<keyword evidence="1" id="KW-0547">Nucleotide-binding</keyword>
<dbReference type="InterPro" id="IPR026838">
    <property type="entry name" value="YheC/D"/>
</dbReference>